<feature type="non-terminal residue" evidence="1">
    <location>
        <position position="1"/>
    </location>
</feature>
<reference evidence="1" key="1">
    <citation type="submission" date="2012-04" db="EMBL/GenBank/DDBJ databases">
        <title>The Genome Sequence of Loa loa.</title>
        <authorList>
            <consortium name="The Broad Institute Genome Sequencing Platform"/>
            <consortium name="Broad Institute Genome Sequencing Center for Infectious Disease"/>
            <person name="Nutman T.B."/>
            <person name="Fink D.L."/>
            <person name="Russ C."/>
            <person name="Young S."/>
            <person name="Zeng Q."/>
            <person name="Gargeya S."/>
            <person name="Alvarado L."/>
            <person name="Berlin A."/>
            <person name="Chapman S.B."/>
            <person name="Chen Z."/>
            <person name="Freedman E."/>
            <person name="Gellesch M."/>
            <person name="Goldberg J."/>
            <person name="Griggs A."/>
            <person name="Gujja S."/>
            <person name="Heilman E.R."/>
            <person name="Heiman D."/>
            <person name="Howarth C."/>
            <person name="Mehta T."/>
            <person name="Neiman D."/>
            <person name="Pearson M."/>
            <person name="Roberts A."/>
            <person name="Saif S."/>
            <person name="Shea T."/>
            <person name="Shenoy N."/>
            <person name="Sisk P."/>
            <person name="Stolte C."/>
            <person name="Sykes S."/>
            <person name="White J."/>
            <person name="Yandava C."/>
            <person name="Haas B."/>
            <person name="Henn M.R."/>
            <person name="Nusbaum C."/>
            <person name="Birren B."/>
        </authorList>
    </citation>
    <scope>NUCLEOTIDE SEQUENCE [LARGE SCALE GENOMIC DNA]</scope>
</reference>
<evidence type="ECO:0000313" key="1">
    <source>
        <dbReference type="EMBL" id="EFO12698.1"/>
    </source>
</evidence>
<gene>
    <name evidence="1" type="ORF">LOAG_15835</name>
</gene>
<proteinExistence type="predicted"/>
<dbReference type="GeneID" id="9953330"/>
<dbReference type="CTD" id="9953330"/>
<dbReference type="EMBL" id="JH712066">
    <property type="protein sequence ID" value="EFO12698.1"/>
    <property type="molecule type" value="Genomic_DNA"/>
</dbReference>
<dbReference type="KEGG" id="loa:LOAG_15835"/>
<protein>
    <submittedName>
        <fullName evidence="1">Uncharacterized protein</fullName>
    </submittedName>
</protein>
<dbReference type="AlphaFoldDB" id="A0A1S0TEU2"/>
<dbReference type="RefSeq" id="XP_003151371.1">
    <property type="nucleotide sequence ID" value="XM_003151323.1"/>
</dbReference>
<accession>A0A1S0TEU2</accession>
<organism evidence="1">
    <name type="scientific">Loa loa</name>
    <name type="common">Eye worm</name>
    <name type="synonym">Filaria loa</name>
    <dbReference type="NCBI Taxonomy" id="7209"/>
    <lineage>
        <taxon>Eukaryota</taxon>
        <taxon>Metazoa</taxon>
        <taxon>Ecdysozoa</taxon>
        <taxon>Nematoda</taxon>
        <taxon>Chromadorea</taxon>
        <taxon>Rhabditida</taxon>
        <taxon>Spirurina</taxon>
        <taxon>Spiruromorpha</taxon>
        <taxon>Filarioidea</taxon>
        <taxon>Onchocercidae</taxon>
        <taxon>Loa</taxon>
    </lineage>
</organism>
<sequence length="147" mass="17662">RKRERVVCDVLIIKVYVMYVRVACTRHTCVHIVYVYVNRLYNQVNTKYTSLFPIPVHFDHIYVTYMCISNTPHTRKLNTRTSYRPLNTCHIHATCTYVTYMSLIRYNYVTFTYITYKSHMWEKKLKIIEFDLSGLFLGTDEYSEKVS</sequence>
<name>A0A1S0TEU2_LOALO</name>
<dbReference type="InParanoid" id="A0A1S0TEU2"/>